<dbReference type="Proteomes" id="UP000001661">
    <property type="component" value="Chromosome"/>
</dbReference>
<dbReference type="PANTHER" id="PTHR22550:SF5">
    <property type="entry name" value="LEUCINE ZIPPER PROTEIN 4"/>
    <property type="match status" value="1"/>
</dbReference>
<feature type="transmembrane region" description="Helical" evidence="3">
    <location>
        <begin position="359"/>
        <end position="377"/>
    </location>
</feature>
<feature type="transmembrane region" description="Helical" evidence="3">
    <location>
        <begin position="317"/>
        <end position="339"/>
    </location>
</feature>
<name>D9QRA8_ACEAZ</name>
<dbReference type="GO" id="GO:0016020">
    <property type="term" value="C:membrane"/>
    <property type="evidence" value="ECO:0007669"/>
    <property type="project" value="InterPro"/>
</dbReference>
<keyword evidence="3" id="KW-0812">Transmembrane</keyword>
<dbReference type="PANTHER" id="PTHR22550">
    <property type="entry name" value="SPORE GERMINATION PROTEIN"/>
    <property type="match status" value="1"/>
</dbReference>
<organism evidence="4 5">
    <name type="scientific">Acetohalobium arabaticum (strain ATCC 49924 / DSM 5501 / Z-7288)</name>
    <dbReference type="NCBI Taxonomy" id="574087"/>
    <lineage>
        <taxon>Bacteria</taxon>
        <taxon>Bacillati</taxon>
        <taxon>Bacillota</taxon>
        <taxon>Clostridia</taxon>
        <taxon>Halanaerobiales</taxon>
        <taxon>Halobacteroidaceae</taxon>
        <taxon>Acetohalobium</taxon>
    </lineage>
</organism>
<keyword evidence="5" id="KW-1185">Reference proteome</keyword>
<proteinExistence type="inferred from homology"/>
<reference evidence="4 5" key="1">
    <citation type="journal article" date="2010" name="Stand. Genomic Sci.">
        <title>Complete genome sequence of Acetohalobium arabaticum type strain (Z-7288).</title>
        <authorList>
            <person name="Sikorski J."/>
            <person name="Lapidus A."/>
            <person name="Chertkov O."/>
            <person name="Lucas S."/>
            <person name="Copeland A."/>
            <person name="Glavina Del Rio T."/>
            <person name="Nolan M."/>
            <person name="Tice H."/>
            <person name="Cheng J.F."/>
            <person name="Han C."/>
            <person name="Brambilla E."/>
            <person name="Pitluck S."/>
            <person name="Liolios K."/>
            <person name="Ivanova N."/>
            <person name="Mavromatis K."/>
            <person name="Mikhailova N."/>
            <person name="Pati A."/>
            <person name="Bruce D."/>
            <person name="Detter C."/>
            <person name="Tapia R."/>
            <person name="Goodwin L."/>
            <person name="Chen A."/>
            <person name="Palaniappan K."/>
            <person name="Land M."/>
            <person name="Hauser L."/>
            <person name="Chang Y.J."/>
            <person name="Jeffries C.D."/>
            <person name="Rohde M."/>
            <person name="Goker M."/>
            <person name="Spring S."/>
            <person name="Woyke T."/>
            <person name="Bristow J."/>
            <person name="Eisen J.A."/>
            <person name="Markowitz V."/>
            <person name="Hugenholtz P."/>
            <person name="Kyrpides N.C."/>
            <person name="Klenk H.P."/>
        </authorList>
    </citation>
    <scope>NUCLEOTIDE SEQUENCE [LARGE SCALE GENOMIC DNA]</scope>
    <source>
        <strain evidence="5">ATCC 49924 / DSM 5501 / Z-7288</strain>
    </source>
</reference>
<keyword evidence="2 3" id="KW-0472">Membrane</keyword>
<feature type="transmembrane region" description="Helical" evidence="3">
    <location>
        <begin position="438"/>
        <end position="463"/>
    </location>
</feature>
<comment type="similarity">
    <text evidence="1">Belongs to the GerABKA family.</text>
</comment>
<gene>
    <name evidence="4" type="ordered locus">Acear_1543</name>
</gene>
<dbReference type="HOGENOM" id="CLU_021639_4_1_9"/>
<dbReference type="Pfam" id="PF03323">
    <property type="entry name" value="GerA"/>
    <property type="match status" value="1"/>
</dbReference>
<feature type="transmembrane region" description="Helical" evidence="3">
    <location>
        <begin position="389"/>
        <end position="410"/>
    </location>
</feature>
<dbReference type="EMBL" id="CP002105">
    <property type="protein sequence ID" value="ADL13049.1"/>
    <property type="molecule type" value="Genomic_DNA"/>
</dbReference>
<dbReference type="AlphaFoldDB" id="D9QRA8"/>
<evidence type="ECO:0000313" key="4">
    <source>
        <dbReference type="EMBL" id="ADL13049.1"/>
    </source>
</evidence>
<dbReference type="OrthoDB" id="9772630at2"/>
<dbReference type="GO" id="GO:0009847">
    <property type="term" value="P:spore germination"/>
    <property type="evidence" value="ECO:0007669"/>
    <property type="project" value="InterPro"/>
</dbReference>
<dbReference type="STRING" id="574087.Acear_1543"/>
<accession>D9QRA8</accession>
<dbReference type="RefSeq" id="WP_013278494.1">
    <property type="nucleotide sequence ID" value="NC_014378.1"/>
</dbReference>
<dbReference type="KEGG" id="aar:Acear_1543"/>
<evidence type="ECO:0000256" key="1">
    <source>
        <dbReference type="ARBA" id="ARBA00005278"/>
    </source>
</evidence>
<protein>
    <submittedName>
        <fullName evidence="4">GerA spore germination protein</fullName>
    </submittedName>
</protein>
<evidence type="ECO:0000256" key="3">
    <source>
        <dbReference type="SAM" id="Phobius"/>
    </source>
</evidence>
<dbReference type="PIRSF" id="PIRSF005690">
    <property type="entry name" value="GerBA"/>
    <property type="match status" value="1"/>
</dbReference>
<keyword evidence="3" id="KW-1133">Transmembrane helix</keyword>
<dbReference type="InterPro" id="IPR050768">
    <property type="entry name" value="UPF0353/GerABKA_families"/>
</dbReference>
<evidence type="ECO:0000256" key="2">
    <source>
        <dbReference type="ARBA" id="ARBA00023136"/>
    </source>
</evidence>
<dbReference type="InterPro" id="IPR004995">
    <property type="entry name" value="Spore_Ger"/>
</dbReference>
<evidence type="ECO:0000313" key="5">
    <source>
        <dbReference type="Proteomes" id="UP000001661"/>
    </source>
</evidence>
<sequence>MWQQLKKWLQDKYIAQQNEKEDTADMFFNSLAENEAVLKKRLDKIDDVRFRDIKPADGDNNQLKMTLVYITDLVDKEIINNHILKPILSHKQNSDLEALIEDKDAEVLKNQIIDAEDMTKLDKIEKAITDLMAGKSILLIDQTPYVFSIATQGWEERSVPDPVVERTVRGPNVSFMENIKTNTGLIRRRIKDDNLKIEPFTKGRQTKTKINVIYLDGVANQKIVKEVKKRIESIEVAGINSAQHLLELIEDNPLSPFETVYLTQRPDIISAGLLEGRVAILIDGTPTVLTVPKLFMENLISPEDYYSRIYYTLVIRIIRFSAFLVAATLPAFYISLLGFHQEVLPLTLVNSIYTAREGVPFPIAVEMIVYGLFFEGIREAGARIPTGLGSSVTIVGALILGQAAISAGFLSPDGVIIGSLTGIAVFLTPTLEFSNTLLILRLLFVGAASIAGFYGMTILFLLVTMHLTSLRSFGVPYTKPIAPLQLTDLRDFFIRVPYLLMNTRPESLENEDQTRQDNQPSRRFFFKYKLTEDD</sequence>
<dbReference type="eggNOG" id="COG0697">
    <property type="taxonomic scope" value="Bacteria"/>
</dbReference>